<proteinExistence type="predicted"/>
<accession>A0ACC3MVY5</accession>
<evidence type="ECO:0000313" key="2">
    <source>
        <dbReference type="Proteomes" id="UP001281147"/>
    </source>
</evidence>
<comment type="caution">
    <text evidence="1">The sequence shown here is derived from an EMBL/GenBank/DDBJ whole genome shotgun (WGS) entry which is preliminary data.</text>
</comment>
<keyword evidence="2" id="KW-1185">Reference proteome</keyword>
<dbReference type="EMBL" id="JAUTXU010000135">
    <property type="protein sequence ID" value="KAK3704793.1"/>
    <property type="molecule type" value="Genomic_DNA"/>
</dbReference>
<name>A0ACC3MVY5_9PEZI</name>
<sequence length="142" mass="14553">MPSDMCPVYAPLFSALGCVAAIVFSSFGAAYGTSKSSIGAFSAGVLRPDLGIYMLLPCVFSGILAIYGLVASVLIANHIRVELSLYTALVNLGSGLTVGLCGLAAGFALGIAGDAGVRSIAQQPRMFISMMLILIFAEVLGK</sequence>
<dbReference type="Proteomes" id="UP001281147">
    <property type="component" value="Unassembled WGS sequence"/>
</dbReference>
<evidence type="ECO:0000313" key="1">
    <source>
        <dbReference type="EMBL" id="KAK3704793.1"/>
    </source>
</evidence>
<organism evidence="1 2">
    <name type="scientific">Vermiconidia calcicola</name>
    <dbReference type="NCBI Taxonomy" id="1690605"/>
    <lineage>
        <taxon>Eukaryota</taxon>
        <taxon>Fungi</taxon>
        <taxon>Dikarya</taxon>
        <taxon>Ascomycota</taxon>
        <taxon>Pezizomycotina</taxon>
        <taxon>Dothideomycetes</taxon>
        <taxon>Dothideomycetidae</taxon>
        <taxon>Mycosphaerellales</taxon>
        <taxon>Extremaceae</taxon>
        <taxon>Vermiconidia</taxon>
    </lineage>
</organism>
<reference evidence="1" key="1">
    <citation type="submission" date="2023-07" db="EMBL/GenBank/DDBJ databases">
        <title>Black Yeasts Isolated from many extreme environments.</title>
        <authorList>
            <person name="Coleine C."/>
            <person name="Stajich J.E."/>
            <person name="Selbmann L."/>
        </authorList>
    </citation>
    <scope>NUCLEOTIDE SEQUENCE</scope>
    <source>
        <strain evidence="1">CCFEE 5714</strain>
    </source>
</reference>
<protein>
    <submittedName>
        <fullName evidence="1">H(+)-transporting V0 sector ATPase subunit c</fullName>
    </submittedName>
</protein>
<gene>
    <name evidence="1" type="primary">VMA3_1</name>
    <name evidence="1" type="ORF">LTR37_013624</name>
</gene>